<dbReference type="AlphaFoldDB" id="A0A0D9XDI1"/>
<name>A0A0D9XDI1_9ORYZ</name>
<proteinExistence type="predicted"/>
<dbReference type="Proteomes" id="UP000032180">
    <property type="component" value="Chromosome 9"/>
</dbReference>
<organism evidence="1 2">
    <name type="scientific">Leersia perrieri</name>
    <dbReference type="NCBI Taxonomy" id="77586"/>
    <lineage>
        <taxon>Eukaryota</taxon>
        <taxon>Viridiplantae</taxon>
        <taxon>Streptophyta</taxon>
        <taxon>Embryophyta</taxon>
        <taxon>Tracheophyta</taxon>
        <taxon>Spermatophyta</taxon>
        <taxon>Magnoliopsida</taxon>
        <taxon>Liliopsida</taxon>
        <taxon>Poales</taxon>
        <taxon>Poaceae</taxon>
        <taxon>BOP clade</taxon>
        <taxon>Oryzoideae</taxon>
        <taxon>Oryzeae</taxon>
        <taxon>Oryzinae</taxon>
        <taxon>Leersia</taxon>
    </lineage>
</organism>
<sequence>MCLGFLKPSRLPLAMRPARASRKVDLPAPLGPRIAVTWPRSAWPEMSFSRYTSFFVFTPSFFVFFITLYDRFLNSSPCPGNLVTFTPAPGTPPPRFASVASRRLSRLSFLSVVRRGGGISPASVRWLWDVVVLRLGGIGNAASARCRSVR</sequence>
<protein>
    <submittedName>
        <fullName evidence="1">Uncharacterized protein</fullName>
    </submittedName>
</protein>
<dbReference type="HOGENOM" id="CLU_1951909_0_0_1"/>
<keyword evidence="2" id="KW-1185">Reference proteome</keyword>
<accession>A0A0D9XDI1</accession>
<dbReference type="Gramene" id="LPERR09G06600.4">
    <property type="protein sequence ID" value="LPERR09G06600.4"/>
    <property type="gene ID" value="LPERR09G06600"/>
</dbReference>
<evidence type="ECO:0000313" key="1">
    <source>
        <dbReference type="EnsemblPlants" id="LPERR09G06600.4"/>
    </source>
</evidence>
<reference evidence="1" key="3">
    <citation type="submission" date="2015-04" db="UniProtKB">
        <authorList>
            <consortium name="EnsemblPlants"/>
        </authorList>
    </citation>
    <scope>IDENTIFICATION</scope>
</reference>
<reference evidence="2" key="2">
    <citation type="submission" date="2013-12" db="EMBL/GenBank/DDBJ databases">
        <authorList>
            <person name="Yu Y."/>
            <person name="Lee S."/>
            <person name="de Baynast K."/>
            <person name="Wissotski M."/>
            <person name="Liu L."/>
            <person name="Talag J."/>
            <person name="Goicoechea J."/>
            <person name="Angelova A."/>
            <person name="Jetty R."/>
            <person name="Kudrna D."/>
            <person name="Golser W."/>
            <person name="Rivera L."/>
            <person name="Zhang J."/>
            <person name="Wing R."/>
        </authorList>
    </citation>
    <scope>NUCLEOTIDE SEQUENCE</scope>
</reference>
<evidence type="ECO:0000313" key="2">
    <source>
        <dbReference type="Proteomes" id="UP000032180"/>
    </source>
</evidence>
<dbReference type="EnsemblPlants" id="LPERR09G06600.4">
    <property type="protein sequence ID" value="LPERR09G06600.4"/>
    <property type="gene ID" value="LPERR09G06600"/>
</dbReference>
<reference evidence="1 2" key="1">
    <citation type="submission" date="2012-08" db="EMBL/GenBank/DDBJ databases">
        <title>Oryza genome evolution.</title>
        <authorList>
            <person name="Wing R.A."/>
        </authorList>
    </citation>
    <scope>NUCLEOTIDE SEQUENCE</scope>
</reference>